<dbReference type="SUPFAM" id="SSF46689">
    <property type="entry name" value="Homeodomain-like"/>
    <property type="match status" value="1"/>
</dbReference>
<reference evidence="6 7" key="1">
    <citation type="submission" date="2020-06" db="EMBL/GenBank/DDBJ databases">
        <title>Oricola thermophila sp. nov. isolated from a tidal sediments.</title>
        <authorList>
            <person name="Kwon K.K."/>
            <person name="Yang S.-H."/>
            <person name="Park M.-J."/>
        </authorList>
    </citation>
    <scope>NUCLEOTIDE SEQUENCE [LARGE SCALE GENOMIC DNA]</scope>
    <source>
        <strain evidence="6 7">MEBiC13590</strain>
    </source>
</reference>
<keyword evidence="7" id="KW-1185">Reference proteome</keyword>
<organism evidence="6 7">
    <name type="scientific">Oricola thermophila</name>
    <dbReference type="NCBI Taxonomy" id="2742145"/>
    <lineage>
        <taxon>Bacteria</taxon>
        <taxon>Pseudomonadati</taxon>
        <taxon>Pseudomonadota</taxon>
        <taxon>Alphaproteobacteria</taxon>
        <taxon>Hyphomicrobiales</taxon>
        <taxon>Ahrensiaceae</taxon>
        <taxon>Oricola</taxon>
    </lineage>
</organism>
<keyword evidence="1" id="KW-0805">Transcription regulation</keyword>
<keyword evidence="2 4" id="KW-0238">DNA-binding</keyword>
<accession>A0A6N1VHC3</accession>
<dbReference type="InterPro" id="IPR009057">
    <property type="entry name" value="Homeodomain-like_sf"/>
</dbReference>
<sequence length="198" mass="21956">MQATRDKREIILAAAVDVFLNYGFRKTSMDDIARAAGMSRPALYQVFRNKTEIFRATSMNLLELKVHEVRAAFRSDKPFRERLFDSLDRSFLALHRQILETPHGSELIDVNEDVACDIKMRYCDQMVDALAEGISDAARSGEIALEPLGVDARAAATIIMQAMEGIKAKCMRGEPADDDVRNMVTFVAGALTAGKPAD</sequence>
<dbReference type="GO" id="GO:0000976">
    <property type="term" value="F:transcription cis-regulatory region binding"/>
    <property type="evidence" value="ECO:0007669"/>
    <property type="project" value="TreeGrafter"/>
</dbReference>
<name>A0A6N1VHC3_9HYPH</name>
<dbReference type="InterPro" id="IPR050109">
    <property type="entry name" value="HTH-type_TetR-like_transc_reg"/>
</dbReference>
<evidence type="ECO:0000259" key="5">
    <source>
        <dbReference type="PROSITE" id="PS50977"/>
    </source>
</evidence>
<dbReference type="EMBL" id="CP054836">
    <property type="protein sequence ID" value="QKV19853.1"/>
    <property type="molecule type" value="Genomic_DNA"/>
</dbReference>
<evidence type="ECO:0000313" key="6">
    <source>
        <dbReference type="EMBL" id="QKV19853.1"/>
    </source>
</evidence>
<evidence type="ECO:0000256" key="4">
    <source>
        <dbReference type="PROSITE-ProRule" id="PRU00335"/>
    </source>
</evidence>
<dbReference type="GO" id="GO:0003700">
    <property type="term" value="F:DNA-binding transcription factor activity"/>
    <property type="evidence" value="ECO:0007669"/>
    <property type="project" value="TreeGrafter"/>
</dbReference>
<dbReference type="PANTHER" id="PTHR30055:SF234">
    <property type="entry name" value="HTH-TYPE TRANSCRIPTIONAL REGULATOR BETI"/>
    <property type="match status" value="1"/>
</dbReference>
<proteinExistence type="predicted"/>
<dbReference type="PRINTS" id="PR00455">
    <property type="entry name" value="HTHTETR"/>
</dbReference>
<dbReference type="PROSITE" id="PS50977">
    <property type="entry name" value="HTH_TETR_2"/>
    <property type="match status" value="1"/>
</dbReference>
<keyword evidence="3" id="KW-0804">Transcription</keyword>
<dbReference type="AlphaFoldDB" id="A0A6N1VHC3"/>
<dbReference type="KEGG" id="orm:HTY61_16035"/>
<dbReference type="PANTHER" id="PTHR30055">
    <property type="entry name" value="HTH-TYPE TRANSCRIPTIONAL REGULATOR RUTR"/>
    <property type="match status" value="1"/>
</dbReference>
<dbReference type="InterPro" id="IPR001647">
    <property type="entry name" value="HTH_TetR"/>
</dbReference>
<dbReference type="Pfam" id="PF00440">
    <property type="entry name" value="TetR_N"/>
    <property type="match status" value="1"/>
</dbReference>
<evidence type="ECO:0000256" key="1">
    <source>
        <dbReference type="ARBA" id="ARBA00023015"/>
    </source>
</evidence>
<dbReference type="Gene3D" id="1.10.357.10">
    <property type="entry name" value="Tetracycline Repressor, domain 2"/>
    <property type="match status" value="1"/>
</dbReference>
<protein>
    <submittedName>
        <fullName evidence="6">TetR/AcrR family transcriptional regulator</fullName>
    </submittedName>
</protein>
<dbReference type="Proteomes" id="UP000509367">
    <property type="component" value="Chromosome"/>
</dbReference>
<feature type="DNA-binding region" description="H-T-H motif" evidence="4">
    <location>
        <begin position="28"/>
        <end position="47"/>
    </location>
</feature>
<gene>
    <name evidence="6" type="ORF">HTY61_16035</name>
</gene>
<evidence type="ECO:0000256" key="2">
    <source>
        <dbReference type="ARBA" id="ARBA00023125"/>
    </source>
</evidence>
<dbReference type="RefSeq" id="WP_175277744.1">
    <property type="nucleotide sequence ID" value="NZ_CP054836.1"/>
</dbReference>
<evidence type="ECO:0000256" key="3">
    <source>
        <dbReference type="ARBA" id="ARBA00023163"/>
    </source>
</evidence>
<feature type="domain" description="HTH tetR-type" evidence="5">
    <location>
        <begin position="5"/>
        <end position="65"/>
    </location>
</feature>
<dbReference type="FunFam" id="1.10.10.60:FF:000141">
    <property type="entry name" value="TetR family transcriptional regulator"/>
    <property type="match status" value="1"/>
</dbReference>
<evidence type="ECO:0000313" key="7">
    <source>
        <dbReference type="Proteomes" id="UP000509367"/>
    </source>
</evidence>